<reference evidence="1" key="2">
    <citation type="submission" date="2023-06" db="EMBL/GenBank/DDBJ databases">
        <authorList>
            <person name="Ma L."/>
            <person name="Liu K.-W."/>
            <person name="Li Z."/>
            <person name="Hsiao Y.-Y."/>
            <person name="Qi Y."/>
            <person name="Fu T."/>
            <person name="Tang G."/>
            <person name="Zhang D."/>
            <person name="Sun W.-H."/>
            <person name="Liu D.-K."/>
            <person name="Li Y."/>
            <person name="Chen G.-Z."/>
            <person name="Liu X.-D."/>
            <person name="Liao X.-Y."/>
            <person name="Jiang Y.-T."/>
            <person name="Yu X."/>
            <person name="Hao Y."/>
            <person name="Huang J."/>
            <person name="Zhao X.-W."/>
            <person name="Ke S."/>
            <person name="Chen Y.-Y."/>
            <person name="Wu W.-L."/>
            <person name="Hsu J.-L."/>
            <person name="Lin Y.-F."/>
            <person name="Huang M.-D."/>
            <person name="Li C.-Y."/>
            <person name="Huang L."/>
            <person name="Wang Z.-W."/>
            <person name="Zhao X."/>
            <person name="Zhong W.-Y."/>
            <person name="Peng D.-H."/>
            <person name="Ahmad S."/>
            <person name="Lan S."/>
            <person name="Zhang J.-S."/>
            <person name="Tsai W.-C."/>
            <person name="Van De Peer Y."/>
            <person name="Liu Z.-J."/>
        </authorList>
    </citation>
    <scope>NUCLEOTIDE SEQUENCE</scope>
    <source>
        <strain evidence="1">CP</strain>
        <tissue evidence="1">Leaves</tissue>
    </source>
</reference>
<dbReference type="EMBL" id="JAUJYO010000013">
    <property type="protein sequence ID" value="KAK1299971.1"/>
    <property type="molecule type" value="Genomic_DNA"/>
</dbReference>
<gene>
    <name evidence="1" type="ORF">QJS10_CPB13g00080</name>
</gene>
<evidence type="ECO:0000313" key="2">
    <source>
        <dbReference type="Proteomes" id="UP001180020"/>
    </source>
</evidence>
<dbReference type="PANTHER" id="PTHR37613:SF4">
    <property type="entry name" value="DUF4378 DOMAIN-CONTAINING PROTEIN"/>
    <property type="match status" value="1"/>
</dbReference>
<reference evidence="1" key="1">
    <citation type="journal article" date="2023" name="Nat. Commun.">
        <title>Diploid and tetraploid genomes of Acorus and the evolution of monocots.</title>
        <authorList>
            <person name="Ma L."/>
            <person name="Liu K.W."/>
            <person name="Li Z."/>
            <person name="Hsiao Y.Y."/>
            <person name="Qi Y."/>
            <person name="Fu T."/>
            <person name="Tang G.D."/>
            <person name="Zhang D."/>
            <person name="Sun W.H."/>
            <person name="Liu D.K."/>
            <person name="Li Y."/>
            <person name="Chen G.Z."/>
            <person name="Liu X.D."/>
            <person name="Liao X.Y."/>
            <person name="Jiang Y.T."/>
            <person name="Yu X."/>
            <person name="Hao Y."/>
            <person name="Huang J."/>
            <person name="Zhao X.W."/>
            <person name="Ke S."/>
            <person name="Chen Y.Y."/>
            <person name="Wu W.L."/>
            <person name="Hsu J.L."/>
            <person name="Lin Y.F."/>
            <person name="Huang M.D."/>
            <person name="Li C.Y."/>
            <person name="Huang L."/>
            <person name="Wang Z.W."/>
            <person name="Zhao X."/>
            <person name="Zhong W.Y."/>
            <person name="Peng D.H."/>
            <person name="Ahmad S."/>
            <person name="Lan S."/>
            <person name="Zhang J.S."/>
            <person name="Tsai W.C."/>
            <person name="Van de Peer Y."/>
            <person name="Liu Z.J."/>
        </authorList>
    </citation>
    <scope>NUCLEOTIDE SEQUENCE</scope>
    <source>
        <strain evidence="1">CP</strain>
    </source>
</reference>
<comment type="caution">
    <text evidence="1">The sequence shown here is derived from an EMBL/GenBank/DDBJ whole genome shotgun (WGS) entry which is preliminary data.</text>
</comment>
<name>A0AAV9DGD8_ACOCL</name>
<proteinExistence type="predicted"/>
<accession>A0AAV9DGD8</accession>
<dbReference type="PANTHER" id="PTHR37613">
    <property type="entry name" value="DUF4378 DOMAIN PROTEIN"/>
    <property type="match status" value="1"/>
</dbReference>
<dbReference type="AlphaFoldDB" id="A0AAV9DGD8"/>
<keyword evidence="2" id="KW-1185">Reference proteome</keyword>
<sequence length="98" mass="11657">MAIQAEPSPVRRLFELLKDQQEPFLLDIYLLENGFLNKLRNLETSPRCWPCSSPTKSLQRSLSHGLKQRREEYECVQDLEIHIQQAQAWKNKERSEFQ</sequence>
<protein>
    <submittedName>
        <fullName evidence="1">Uncharacterized protein</fullName>
    </submittedName>
</protein>
<evidence type="ECO:0000313" key="1">
    <source>
        <dbReference type="EMBL" id="KAK1299971.1"/>
    </source>
</evidence>
<organism evidence="1 2">
    <name type="scientific">Acorus calamus</name>
    <name type="common">Sweet flag</name>
    <dbReference type="NCBI Taxonomy" id="4465"/>
    <lineage>
        <taxon>Eukaryota</taxon>
        <taxon>Viridiplantae</taxon>
        <taxon>Streptophyta</taxon>
        <taxon>Embryophyta</taxon>
        <taxon>Tracheophyta</taxon>
        <taxon>Spermatophyta</taxon>
        <taxon>Magnoliopsida</taxon>
        <taxon>Liliopsida</taxon>
        <taxon>Acoraceae</taxon>
        <taxon>Acorus</taxon>
    </lineage>
</organism>
<dbReference type="Proteomes" id="UP001180020">
    <property type="component" value="Unassembled WGS sequence"/>
</dbReference>